<name>A0A2W5NKH5_9SPHN</name>
<evidence type="ECO:0000313" key="2">
    <source>
        <dbReference type="EMBL" id="PZQ52998.1"/>
    </source>
</evidence>
<dbReference type="InterPro" id="IPR030972">
    <property type="entry name" value="UrcA_uranyl"/>
</dbReference>
<reference evidence="2 3" key="1">
    <citation type="submission" date="2017-08" db="EMBL/GenBank/DDBJ databases">
        <title>Infants hospitalized years apart are colonized by the same room-sourced microbial strains.</title>
        <authorList>
            <person name="Brooks B."/>
            <person name="Olm M.R."/>
            <person name="Firek B.A."/>
            <person name="Baker R."/>
            <person name="Thomas B.C."/>
            <person name="Morowitz M.J."/>
            <person name="Banfield J.F."/>
        </authorList>
    </citation>
    <scope>NUCLEOTIDE SEQUENCE [LARGE SCALE GENOMIC DNA]</scope>
    <source>
        <strain evidence="2">S2_005_002_R2_33</strain>
    </source>
</reference>
<evidence type="ECO:0000313" key="3">
    <source>
        <dbReference type="Proteomes" id="UP000249082"/>
    </source>
</evidence>
<feature type="signal peptide" evidence="1">
    <location>
        <begin position="1"/>
        <end position="30"/>
    </location>
</feature>
<dbReference type="Proteomes" id="UP000249082">
    <property type="component" value="Unassembled WGS sequence"/>
</dbReference>
<accession>A0A2W5NKH5</accession>
<keyword evidence="1" id="KW-0732">Signal</keyword>
<protein>
    <submittedName>
        <fullName evidence="2">UrcA family protein</fullName>
    </submittedName>
</protein>
<organism evidence="2 3">
    <name type="scientific">Novosphingobium pentaromativorans</name>
    <dbReference type="NCBI Taxonomy" id="205844"/>
    <lineage>
        <taxon>Bacteria</taxon>
        <taxon>Pseudomonadati</taxon>
        <taxon>Pseudomonadota</taxon>
        <taxon>Alphaproteobacteria</taxon>
        <taxon>Sphingomonadales</taxon>
        <taxon>Sphingomonadaceae</taxon>
        <taxon>Novosphingobium</taxon>
    </lineage>
</organism>
<comment type="caution">
    <text evidence="2">The sequence shown here is derived from an EMBL/GenBank/DDBJ whole genome shotgun (WGS) entry which is preliminary data.</text>
</comment>
<feature type="chain" id="PRO_5015856376" evidence="1">
    <location>
        <begin position="31"/>
        <end position="110"/>
    </location>
</feature>
<gene>
    <name evidence="2" type="ORF">DI555_18135</name>
</gene>
<proteinExistence type="predicted"/>
<sequence>MFKTNLIAAAAVGLALGAAAAATTPAPAFAKEVEVRYSDLNLSTPEGQKKLDRRIDTAARTACGMNASTTGSRLRSADATECYTKAREDVRNQVAGAVDKAGGQQLAVGQ</sequence>
<evidence type="ECO:0000256" key="1">
    <source>
        <dbReference type="SAM" id="SignalP"/>
    </source>
</evidence>
<dbReference type="AlphaFoldDB" id="A0A2W5NKH5"/>
<dbReference type="EMBL" id="QFPX01000019">
    <property type="protein sequence ID" value="PZQ52998.1"/>
    <property type="molecule type" value="Genomic_DNA"/>
</dbReference>
<dbReference type="NCBIfam" id="TIGR04433">
    <property type="entry name" value="UrcA_uranyl"/>
    <property type="match status" value="1"/>
</dbReference>